<dbReference type="Proteomes" id="UP000094578">
    <property type="component" value="Unassembled WGS sequence"/>
</dbReference>
<accession>A0A1E3L7M4</accession>
<dbReference type="Gene3D" id="2.40.10.120">
    <property type="match status" value="1"/>
</dbReference>
<evidence type="ECO:0000313" key="5">
    <source>
        <dbReference type="EMBL" id="ODP29817.1"/>
    </source>
</evidence>
<evidence type="ECO:0000313" key="6">
    <source>
        <dbReference type="Proteomes" id="UP000094578"/>
    </source>
</evidence>
<keyword evidence="4" id="KW-0472">Membrane</keyword>
<evidence type="ECO:0000256" key="2">
    <source>
        <dbReference type="ARBA" id="ARBA00022801"/>
    </source>
</evidence>
<keyword evidence="2 5" id="KW-0378">Hydrolase</keyword>
<dbReference type="PATRIC" id="fig|1886670.3.peg.816"/>
<dbReference type="EMBL" id="MDER01000028">
    <property type="protein sequence ID" value="ODP29817.1"/>
    <property type="molecule type" value="Genomic_DNA"/>
</dbReference>
<proteinExistence type="predicted"/>
<feature type="transmembrane region" description="Helical" evidence="4">
    <location>
        <begin position="6"/>
        <end position="26"/>
    </location>
</feature>
<dbReference type="InterPro" id="IPR001940">
    <property type="entry name" value="Peptidase_S1C"/>
</dbReference>
<evidence type="ECO:0000256" key="4">
    <source>
        <dbReference type="SAM" id="Phobius"/>
    </source>
</evidence>
<dbReference type="STRING" id="1886670.PTI45_00795"/>
<keyword evidence="4" id="KW-1133">Transmembrane helix</keyword>
<protein>
    <submittedName>
        <fullName evidence="5">Peptidase Do</fullName>
        <ecNumber evidence="5">3.4.21.107</ecNumber>
    </submittedName>
</protein>
<dbReference type="RefSeq" id="WP_069326254.1">
    <property type="nucleotide sequence ID" value="NZ_MDER01000028.1"/>
</dbReference>
<keyword evidence="6" id="KW-1185">Reference proteome</keyword>
<dbReference type="SUPFAM" id="SSF50494">
    <property type="entry name" value="Trypsin-like serine proteases"/>
    <property type="match status" value="1"/>
</dbReference>
<dbReference type="GO" id="GO:0004252">
    <property type="term" value="F:serine-type endopeptidase activity"/>
    <property type="evidence" value="ECO:0007669"/>
    <property type="project" value="InterPro"/>
</dbReference>
<dbReference type="InterPro" id="IPR051201">
    <property type="entry name" value="Chloro_Bact_Ser_Proteases"/>
</dbReference>
<dbReference type="EC" id="3.4.21.107" evidence="5"/>
<keyword evidence="1" id="KW-0645">Protease</keyword>
<keyword evidence="3" id="KW-0720">Serine protease</keyword>
<dbReference type="PANTHER" id="PTHR43343">
    <property type="entry name" value="PEPTIDASE S12"/>
    <property type="match status" value="1"/>
</dbReference>
<gene>
    <name evidence="5" type="primary">degP</name>
    <name evidence="5" type="ORF">PTI45_00795</name>
</gene>
<dbReference type="PRINTS" id="PR00834">
    <property type="entry name" value="PROTEASES2C"/>
</dbReference>
<dbReference type="AlphaFoldDB" id="A0A1E3L7M4"/>
<dbReference type="InterPro" id="IPR009003">
    <property type="entry name" value="Peptidase_S1_PA"/>
</dbReference>
<evidence type="ECO:0000256" key="1">
    <source>
        <dbReference type="ARBA" id="ARBA00022670"/>
    </source>
</evidence>
<keyword evidence="4" id="KW-0812">Transmembrane</keyword>
<dbReference type="GO" id="GO:0006508">
    <property type="term" value="P:proteolysis"/>
    <property type="evidence" value="ECO:0007669"/>
    <property type="project" value="UniProtKB-KW"/>
</dbReference>
<evidence type="ECO:0000256" key="3">
    <source>
        <dbReference type="ARBA" id="ARBA00022825"/>
    </source>
</evidence>
<reference evidence="5 6" key="1">
    <citation type="submission" date="2016-08" db="EMBL/GenBank/DDBJ databases">
        <title>Genome sequencing of Paenibacillus sp. TI45-13ar, isolated from Korean traditional nuruk.</title>
        <authorList>
            <person name="Kim S.-J."/>
        </authorList>
    </citation>
    <scope>NUCLEOTIDE SEQUENCE [LARGE SCALE GENOMIC DNA]</scope>
    <source>
        <strain evidence="5 6">TI45-13ar</strain>
    </source>
</reference>
<sequence length="379" mass="40377">MNKGWIFSSIASVVIIAAGIGSFSYINRTVPTQLPNKPLLASKTAQTASQTNTGTSTLKDVIFKTQKKVVMIELEDGSLGSGFLYNDQGDVITNAHVVAGALNVKVKTADARTLTGKVIGIGTDTDIAVVRVPELVGTEPLKLAQKGSADVGDNVLALGSPLGLQNTITTGIISGVGRDFTIDPYVYTNLYQISAPIAPGNSGGPLIHADTGEVLGINSAMASESNTIGFSIPVAEIQKTVQNWSKTPMKDVPTTSASSENVDDEMPSVQDEAQYIVSYFYESLSMQDYVTAYSLLGSRWQSNLSYADFRQGYINTGAVSIDSIIATKDGDQVKVTVEITAEERKDSGTVYSSYKLHYILAYENDILKILSGEGKKVSS</sequence>
<comment type="caution">
    <text evidence="5">The sequence shown here is derived from an EMBL/GenBank/DDBJ whole genome shotgun (WGS) entry which is preliminary data.</text>
</comment>
<organism evidence="5 6">
    <name type="scientific">Paenibacillus nuruki</name>
    <dbReference type="NCBI Taxonomy" id="1886670"/>
    <lineage>
        <taxon>Bacteria</taxon>
        <taxon>Bacillati</taxon>
        <taxon>Bacillota</taxon>
        <taxon>Bacilli</taxon>
        <taxon>Bacillales</taxon>
        <taxon>Paenibacillaceae</taxon>
        <taxon>Paenibacillus</taxon>
    </lineage>
</organism>
<dbReference type="Pfam" id="PF13365">
    <property type="entry name" value="Trypsin_2"/>
    <property type="match status" value="1"/>
</dbReference>
<dbReference type="PANTHER" id="PTHR43343:SF3">
    <property type="entry name" value="PROTEASE DO-LIKE 8, CHLOROPLASTIC"/>
    <property type="match status" value="1"/>
</dbReference>
<name>A0A1E3L7M4_9BACL</name>